<dbReference type="NCBIfam" id="TIGR00377">
    <property type="entry name" value="ant_ant_sig"/>
    <property type="match status" value="1"/>
</dbReference>
<dbReference type="PANTHER" id="PTHR33495">
    <property type="entry name" value="ANTI-SIGMA FACTOR ANTAGONIST TM_1081-RELATED-RELATED"/>
    <property type="match status" value="1"/>
</dbReference>
<dbReference type="PROSITE" id="PS50801">
    <property type="entry name" value="STAS"/>
    <property type="match status" value="1"/>
</dbReference>
<dbReference type="Pfam" id="PF13466">
    <property type="entry name" value="STAS_2"/>
    <property type="match status" value="1"/>
</dbReference>
<evidence type="ECO:0000313" key="7">
    <source>
        <dbReference type="Proteomes" id="UP000530403"/>
    </source>
</evidence>
<reference evidence="4 6" key="1">
    <citation type="submission" date="2020-05" db="EMBL/GenBank/DDBJ databases">
        <title>Whole genome shotgun sequence of Streptomyces fulvorobeus NBRC 15897.</title>
        <authorList>
            <person name="Komaki H."/>
            <person name="Tamura T."/>
        </authorList>
    </citation>
    <scope>NUCLEOTIDE SEQUENCE [LARGE SCALE GENOMIC DNA]</scope>
    <source>
        <strain evidence="4 6">NBRC 15897</strain>
    </source>
</reference>
<name>A0A7J0C2Z6_9ACTN</name>
<dbReference type="EMBL" id="JACCCF010000001">
    <property type="protein sequence ID" value="NYE40605.1"/>
    <property type="molecule type" value="Genomic_DNA"/>
</dbReference>
<accession>A0A7J0C2Z6</accession>
<reference evidence="5 7" key="2">
    <citation type="submission" date="2020-07" db="EMBL/GenBank/DDBJ databases">
        <title>Sequencing the genomes of 1000 actinobacteria strains.</title>
        <authorList>
            <person name="Klenk H.-P."/>
        </authorList>
    </citation>
    <scope>NUCLEOTIDE SEQUENCE [LARGE SCALE GENOMIC DNA]</scope>
    <source>
        <strain evidence="5 7">DSM 41455</strain>
    </source>
</reference>
<evidence type="ECO:0000256" key="1">
    <source>
        <dbReference type="ARBA" id="ARBA00009013"/>
    </source>
</evidence>
<dbReference type="InterPro" id="IPR036513">
    <property type="entry name" value="STAS_dom_sf"/>
</dbReference>
<dbReference type="Proteomes" id="UP000530403">
    <property type="component" value="Unassembled WGS sequence"/>
</dbReference>
<evidence type="ECO:0000313" key="5">
    <source>
        <dbReference type="EMBL" id="NYE40605.1"/>
    </source>
</evidence>
<feature type="domain" description="STAS" evidence="3">
    <location>
        <begin position="8"/>
        <end position="116"/>
    </location>
</feature>
<dbReference type="InterPro" id="IPR002645">
    <property type="entry name" value="STAS_dom"/>
</dbReference>
<dbReference type="EMBL" id="BLWC01000001">
    <property type="protein sequence ID" value="GFM96899.1"/>
    <property type="molecule type" value="Genomic_DNA"/>
</dbReference>
<keyword evidence="6" id="KW-1185">Reference proteome</keyword>
<dbReference type="RefSeq" id="WP_173313053.1">
    <property type="nucleotide sequence ID" value="NZ_BAAAUE010000007.1"/>
</dbReference>
<sequence length="116" mass="13028">MTPPPSSFTFTVEVSRSTAHLHLAGDLDYDTGDTLVQEADRCLTDHPHLRELRLDCAHLCFCDSVGISSLLTIHRRTTARTVRLRLENSPPFLQRLLDVTGIQQLFAQPQTSQQAE</sequence>
<dbReference type="InterPro" id="IPR058548">
    <property type="entry name" value="MlaB-like_STAS"/>
</dbReference>
<comment type="similarity">
    <text evidence="1 2">Belongs to the anti-sigma-factor antagonist family.</text>
</comment>
<evidence type="ECO:0000313" key="4">
    <source>
        <dbReference type="EMBL" id="GFM96899.1"/>
    </source>
</evidence>
<dbReference type="CDD" id="cd07043">
    <property type="entry name" value="STAS_anti-anti-sigma_factors"/>
    <property type="match status" value="1"/>
</dbReference>
<evidence type="ECO:0000313" key="6">
    <source>
        <dbReference type="Proteomes" id="UP000498980"/>
    </source>
</evidence>
<organism evidence="4 6">
    <name type="scientific">Streptomyces fulvorobeus</name>
    <dbReference type="NCBI Taxonomy" id="284028"/>
    <lineage>
        <taxon>Bacteria</taxon>
        <taxon>Bacillati</taxon>
        <taxon>Actinomycetota</taxon>
        <taxon>Actinomycetes</taxon>
        <taxon>Kitasatosporales</taxon>
        <taxon>Streptomycetaceae</taxon>
        <taxon>Streptomyces</taxon>
    </lineage>
</organism>
<dbReference type="SUPFAM" id="SSF52091">
    <property type="entry name" value="SpoIIaa-like"/>
    <property type="match status" value="1"/>
</dbReference>
<gene>
    <name evidence="5" type="ORF">HEB29_001616</name>
    <name evidence="4" type="ORF">Sfulv_17100</name>
</gene>
<dbReference type="PANTHER" id="PTHR33495:SF2">
    <property type="entry name" value="ANTI-SIGMA FACTOR ANTAGONIST TM_1081-RELATED"/>
    <property type="match status" value="1"/>
</dbReference>
<evidence type="ECO:0000259" key="3">
    <source>
        <dbReference type="PROSITE" id="PS50801"/>
    </source>
</evidence>
<dbReference type="Gene3D" id="3.30.750.24">
    <property type="entry name" value="STAS domain"/>
    <property type="match status" value="1"/>
</dbReference>
<proteinExistence type="inferred from homology"/>
<evidence type="ECO:0000256" key="2">
    <source>
        <dbReference type="RuleBase" id="RU003749"/>
    </source>
</evidence>
<dbReference type="Proteomes" id="UP000498980">
    <property type="component" value="Unassembled WGS sequence"/>
</dbReference>
<dbReference type="GO" id="GO:0043856">
    <property type="term" value="F:anti-sigma factor antagonist activity"/>
    <property type="evidence" value="ECO:0007669"/>
    <property type="project" value="InterPro"/>
</dbReference>
<protein>
    <recommendedName>
        <fullName evidence="2">Anti-sigma factor antagonist</fullName>
    </recommendedName>
</protein>
<dbReference type="InterPro" id="IPR003658">
    <property type="entry name" value="Anti-sigma_ant"/>
</dbReference>
<dbReference type="AlphaFoldDB" id="A0A7J0C2Z6"/>
<comment type="caution">
    <text evidence="4">The sequence shown here is derived from an EMBL/GenBank/DDBJ whole genome shotgun (WGS) entry which is preliminary data.</text>
</comment>